<dbReference type="Proteomes" id="UP000583944">
    <property type="component" value="Unassembled WGS sequence"/>
</dbReference>
<dbReference type="AlphaFoldDB" id="A0A7J6XVL9"/>
<dbReference type="VEuPathDB" id="TriTrypDB:ECC02_008785"/>
<proteinExistence type="predicted"/>
<sequence>MRRTFSYWASRAWRVHSELIQGWIAAASSEPRKLQQARSYLYDLKLEDAIEEVEDATDLVYFMHRVSYPAGSHLETKVGQFLSRLSEQLTRENLLEIVKRLNEQPNSGPLWSRVVFEQPWFSGRVEELLEGLTLEEHVTFCAVVWRSLLPMLQSHSSQHATRGAAVAVSQQLALLTAQRIERSNDCQAVCLCAQLGVPLQGESLAVLRELILSLTRGGNLSPEQMITVAEGILAHHSTDAEWLDALQVAICGKPLGSVSASQAIAILRAVTSARSGHLSKMFEDLLLRVLPDMSPEDMLGCCRSLTVMPNAAPCLRKELQRLLCSKTSLGKGASDRYDDALLLQLRGMSLIAPSEATKLLLRFVDQLKGTEKISSPSMTQILLRCMRDLQLFPPELVSHCKNSFLQNTPSTFTQEDIAYLLYAAARAGEAVDGIFFNELLNRFAATRKFDRRKHKAYHGNLLSIPTVTMVLESFNVAKGGRLSVESKVYAVLRDAIEQQQQQQRPEGIKMEDAMHILKLLVHLGVDDRGLTTLLLTRLSKAIGSMTPIHVRTLCEVLVALKSRDVLMFRALLSHLSQISPDHESITSTALTARKLKFVPYFEQSVLVEHVTSIEGWSLSDIVLVACTCSEKQRKAFLALPGAEVLSQARPEELSTLDLFLLLSISNEDREKTAAMAATLRSRPPIAAGDLEVEDVWRAFVNVADDKEALAAVCRSGAATLQTADENTLMRFLEAASNVPELPNVFFRVVGRTVLRLANNMTVENALRWLELYVGHQIRDDSVGKALLSKVRTRSHNAASLVDKTLRKASTMYGKTYNTQGKLRKNKEKVEWRYFHQD</sequence>
<reference evidence="1 2" key="1">
    <citation type="journal article" date="2019" name="Genome Biol. Evol.">
        <title>Nanopore Sequencing Significantly Improves Genome Assembly of the Protozoan Parasite Trypanosoma cruzi.</title>
        <authorList>
            <person name="Diaz-Viraque F."/>
            <person name="Pita S."/>
            <person name="Greif G."/>
            <person name="de Souza R.C.M."/>
            <person name="Iraola G."/>
            <person name="Robello C."/>
        </authorList>
    </citation>
    <scope>NUCLEOTIDE SEQUENCE [LARGE SCALE GENOMIC DNA]</scope>
    <source>
        <strain evidence="1 2">Berenice</strain>
    </source>
</reference>
<organism evidence="1 2">
    <name type="scientific">Trypanosoma cruzi</name>
    <dbReference type="NCBI Taxonomy" id="5693"/>
    <lineage>
        <taxon>Eukaryota</taxon>
        <taxon>Discoba</taxon>
        <taxon>Euglenozoa</taxon>
        <taxon>Kinetoplastea</taxon>
        <taxon>Metakinetoplastina</taxon>
        <taxon>Trypanosomatida</taxon>
        <taxon>Trypanosomatidae</taxon>
        <taxon>Trypanosoma</taxon>
        <taxon>Schizotrypanum</taxon>
    </lineage>
</organism>
<evidence type="ECO:0000313" key="2">
    <source>
        <dbReference type="Proteomes" id="UP000583944"/>
    </source>
</evidence>
<dbReference type="EMBL" id="JABDHM010000101">
    <property type="protein sequence ID" value="KAF5218285.1"/>
    <property type="molecule type" value="Genomic_DNA"/>
</dbReference>
<name>A0A7J6XVL9_TRYCR</name>
<evidence type="ECO:0000313" key="1">
    <source>
        <dbReference type="EMBL" id="KAF5218285.1"/>
    </source>
</evidence>
<gene>
    <name evidence="1" type="ORF">ECC02_008785</name>
</gene>
<protein>
    <submittedName>
        <fullName evidence="1">Uncharacterized protein</fullName>
    </submittedName>
</protein>
<comment type="caution">
    <text evidence="1">The sequence shown here is derived from an EMBL/GenBank/DDBJ whole genome shotgun (WGS) entry which is preliminary data.</text>
</comment>
<dbReference type="VEuPathDB" id="TriTrypDB:BCY84_19165"/>
<accession>A0A7J6XVL9</accession>